<dbReference type="AlphaFoldDB" id="A0A6A5X5P0"/>
<keyword evidence="2" id="KW-1133">Transmembrane helix</keyword>
<proteinExistence type="predicted"/>
<accession>A0A6A5X5P0</accession>
<evidence type="ECO:0000313" key="4">
    <source>
        <dbReference type="Proteomes" id="UP000799779"/>
    </source>
</evidence>
<protein>
    <submittedName>
        <fullName evidence="3">Uncharacterized protein</fullName>
    </submittedName>
</protein>
<evidence type="ECO:0000256" key="1">
    <source>
        <dbReference type="SAM" id="MobiDB-lite"/>
    </source>
</evidence>
<dbReference type="OrthoDB" id="3792384at2759"/>
<dbReference type="EMBL" id="ML977556">
    <property type="protein sequence ID" value="KAF2008206.1"/>
    <property type="molecule type" value="Genomic_DNA"/>
</dbReference>
<keyword evidence="2" id="KW-0472">Membrane</keyword>
<reference evidence="3" key="1">
    <citation type="journal article" date="2020" name="Stud. Mycol.">
        <title>101 Dothideomycetes genomes: a test case for predicting lifestyles and emergence of pathogens.</title>
        <authorList>
            <person name="Haridas S."/>
            <person name="Albert R."/>
            <person name="Binder M."/>
            <person name="Bloem J."/>
            <person name="Labutti K."/>
            <person name="Salamov A."/>
            <person name="Andreopoulos B."/>
            <person name="Baker S."/>
            <person name="Barry K."/>
            <person name="Bills G."/>
            <person name="Bluhm B."/>
            <person name="Cannon C."/>
            <person name="Castanera R."/>
            <person name="Culley D."/>
            <person name="Daum C."/>
            <person name="Ezra D."/>
            <person name="Gonzalez J."/>
            <person name="Henrissat B."/>
            <person name="Kuo A."/>
            <person name="Liang C."/>
            <person name="Lipzen A."/>
            <person name="Lutzoni F."/>
            <person name="Magnuson J."/>
            <person name="Mondo S."/>
            <person name="Nolan M."/>
            <person name="Ohm R."/>
            <person name="Pangilinan J."/>
            <person name="Park H.-J."/>
            <person name="Ramirez L."/>
            <person name="Alfaro M."/>
            <person name="Sun H."/>
            <person name="Tritt A."/>
            <person name="Yoshinaga Y."/>
            <person name="Zwiers L.-H."/>
            <person name="Turgeon B."/>
            <person name="Goodwin S."/>
            <person name="Spatafora J."/>
            <person name="Crous P."/>
            <person name="Grigoriev I."/>
        </authorList>
    </citation>
    <scope>NUCLEOTIDE SEQUENCE</scope>
    <source>
        <strain evidence="3">CBS 123094</strain>
    </source>
</reference>
<dbReference type="Proteomes" id="UP000799779">
    <property type="component" value="Unassembled WGS sequence"/>
</dbReference>
<evidence type="ECO:0000313" key="3">
    <source>
        <dbReference type="EMBL" id="KAF2008206.1"/>
    </source>
</evidence>
<feature type="region of interest" description="Disordered" evidence="1">
    <location>
        <begin position="1"/>
        <end position="72"/>
    </location>
</feature>
<sequence length="145" mass="15976">MSNSHQQPPPPPFAGPRSIYLIPPPDEPPPSYDDATQSSFAPLLTGPPPPSYGTYAYPEPAASSTASSDDADSSRVLPEWVGQALVVICFLCIIITAFAAQELEFIVRLCRWDREEDHINGNDNVESHFQDLDGTQHRAAEIVRW</sequence>
<feature type="transmembrane region" description="Helical" evidence="2">
    <location>
        <begin position="80"/>
        <end position="100"/>
    </location>
</feature>
<gene>
    <name evidence="3" type="ORF">P154DRAFT_614566</name>
</gene>
<evidence type="ECO:0000256" key="2">
    <source>
        <dbReference type="SAM" id="Phobius"/>
    </source>
</evidence>
<name>A0A6A5X5P0_9PLEO</name>
<keyword evidence="4" id="KW-1185">Reference proteome</keyword>
<feature type="compositionally biased region" description="Pro residues" evidence="1">
    <location>
        <begin position="22"/>
        <end position="31"/>
    </location>
</feature>
<organism evidence="3 4">
    <name type="scientific">Amniculicola lignicola CBS 123094</name>
    <dbReference type="NCBI Taxonomy" id="1392246"/>
    <lineage>
        <taxon>Eukaryota</taxon>
        <taxon>Fungi</taxon>
        <taxon>Dikarya</taxon>
        <taxon>Ascomycota</taxon>
        <taxon>Pezizomycotina</taxon>
        <taxon>Dothideomycetes</taxon>
        <taxon>Pleosporomycetidae</taxon>
        <taxon>Pleosporales</taxon>
        <taxon>Amniculicolaceae</taxon>
        <taxon>Amniculicola</taxon>
    </lineage>
</organism>
<keyword evidence="2" id="KW-0812">Transmembrane</keyword>